<dbReference type="PANTHER" id="PTHR31845">
    <property type="entry name" value="FINGER DOMAIN PROTEIN, PUTATIVE-RELATED"/>
    <property type="match status" value="1"/>
</dbReference>
<evidence type="ECO:0000256" key="6">
    <source>
        <dbReference type="SAM" id="MobiDB-lite"/>
    </source>
</evidence>
<dbReference type="Proteomes" id="UP001182556">
    <property type="component" value="Unassembled WGS sequence"/>
</dbReference>
<dbReference type="Pfam" id="PF04082">
    <property type="entry name" value="Fungal_trans"/>
    <property type="match status" value="1"/>
</dbReference>
<comment type="subcellular location">
    <subcellularLocation>
        <location evidence="1">Nucleus</location>
    </subcellularLocation>
</comment>
<dbReference type="PANTHER" id="PTHR31845:SF17">
    <property type="entry name" value="ZN(II)2CYS6 TRANSCRIPTION FACTOR (EUROFUNG)"/>
    <property type="match status" value="1"/>
</dbReference>
<feature type="domain" description="Xylanolytic transcriptional activator regulatory" evidence="7">
    <location>
        <begin position="172"/>
        <end position="345"/>
    </location>
</feature>
<dbReference type="GO" id="GO:0000976">
    <property type="term" value="F:transcription cis-regulatory region binding"/>
    <property type="evidence" value="ECO:0007669"/>
    <property type="project" value="TreeGrafter"/>
</dbReference>
<evidence type="ECO:0000256" key="1">
    <source>
        <dbReference type="ARBA" id="ARBA00004123"/>
    </source>
</evidence>
<evidence type="ECO:0000256" key="5">
    <source>
        <dbReference type="ARBA" id="ARBA00023242"/>
    </source>
</evidence>
<evidence type="ECO:0000256" key="2">
    <source>
        <dbReference type="ARBA" id="ARBA00023015"/>
    </source>
</evidence>
<dbReference type="GO" id="GO:0005634">
    <property type="term" value="C:nucleus"/>
    <property type="evidence" value="ECO:0007669"/>
    <property type="project" value="UniProtKB-SubCell"/>
</dbReference>
<evidence type="ECO:0000313" key="9">
    <source>
        <dbReference type="Proteomes" id="UP001182556"/>
    </source>
</evidence>
<dbReference type="GO" id="GO:0006351">
    <property type="term" value="P:DNA-templated transcription"/>
    <property type="evidence" value="ECO:0007669"/>
    <property type="project" value="InterPro"/>
</dbReference>
<keyword evidence="3" id="KW-0238">DNA-binding</keyword>
<dbReference type="InterPro" id="IPR007219">
    <property type="entry name" value="XnlR_reg_dom"/>
</dbReference>
<dbReference type="EMBL" id="JAODAN010000001">
    <property type="protein sequence ID" value="KAK1927058.1"/>
    <property type="molecule type" value="Genomic_DNA"/>
</dbReference>
<sequence>MTSTIYDPSSMPPPPTIPQPDLHPPETSFQIISPHSLGSNISQQTEGGNDHDNDLSNPVRLLAEAAEEGGPSVQPTIMAEPVLPLQYTLPETIHAMLHDGDVDPRVADLRSDTEYLAQGLEAMLSDTAQRSLTQEDMRFFKPARNQVKRDVGSEYDPVDLALVTLREVRVFLESFFNKLHPVLPVLDPILHTPEWIRGRSAFLLTAICAHGASMTVGAEEATKRLRIHAQRLSELISRRRFASVEIVQAFLIWISWLPSSHPFQEEKLWHETKFAINMAVELEIAKPRREEVDSGMDSSLLACLEGMPLDEQTVDRIRRNRDRLWLQLFLLDSSLSLAFGKATRFSQDHLTRDENWCFHPLATQYDAVVTACVVLRRRLVILSETLRSEILTRSNTSSDWVIRRVDEVLDPWYQLWSQRCRNDPYLELMYRHTRLWSLTYALQSLSARGGSVQALTEDCFGAALSSCEFVCEQLRQSKCLWGLPNTMGPMLSFEVLLAVRLFPVTSGHGTASRARVLGLLSQLAILLERVGTTPRHRLGTAAVYGRHLQVYLRRRIVALCLAHDRQDLNAGGGFTLTGFDLSPGRQAETSIQQIFGSNQISPTDQAQASMNLVWDDVNTLNFLDSTSGWPDDFFRIFGQ</sequence>
<comment type="caution">
    <text evidence="8">The sequence shown here is derived from an EMBL/GenBank/DDBJ whole genome shotgun (WGS) entry which is preliminary data.</text>
</comment>
<feature type="region of interest" description="Disordered" evidence="6">
    <location>
        <begin position="1"/>
        <end position="33"/>
    </location>
</feature>
<feature type="compositionally biased region" description="Pro residues" evidence="6">
    <location>
        <begin position="10"/>
        <end position="22"/>
    </location>
</feature>
<evidence type="ECO:0000256" key="4">
    <source>
        <dbReference type="ARBA" id="ARBA00023163"/>
    </source>
</evidence>
<dbReference type="GO" id="GO:0000981">
    <property type="term" value="F:DNA-binding transcription factor activity, RNA polymerase II-specific"/>
    <property type="evidence" value="ECO:0007669"/>
    <property type="project" value="TreeGrafter"/>
</dbReference>
<keyword evidence="4" id="KW-0804">Transcription</keyword>
<keyword evidence="9" id="KW-1185">Reference proteome</keyword>
<evidence type="ECO:0000259" key="7">
    <source>
        <dbReference type="Pfam" id="PF04082"/>
    </source>
</evidence>
<dbReference type="AlphaFoldDB" id="A0AAD9FVY9"/>
<name>A0AAD9FVY9_PAPLA</name>
<keyword evidence="2" id="KW-0805">Transcription regulation</keyword>
<dbReference type="GO" id="GO:0008270">
    <property type="term" value="F:zinc ion binding"/>
    <property type="evidence" value="ECO:0007669"/>
    <property type="project" value="InterPro"/>
</dbReference>
<proteinExistence type="predicted"/>
<reference evidence="8" key="1">
    <citation type="submission" date="2023-02" db="EMBL/GenBank/DDBJ databases">
        <title>Identification and recombinant expression of a fungal hydrolase from Papiliotrema laurentii that hydrolyzes apple cutin and clears colloidal polyester polyurethane.</title>
        <authorList>
            <consortium name="DOE Joint Genome Institute"/>
            <person name="Roman V.A."/>
            <person name="Bojanowski C."/>
            <person name="Crable B.R."/>
            <person name="Wagner D.N."/>
            <person name="Hung C.S."/>
            <person name="Nadeau L.J."/>
            <person name="Schratz L."/>
            <person name="Haridas S."/>
            <person name="Pangilinan J."/>
            <person name="Lipzen A."/>
            <person name="Na H."/>
            <person name="Yan M."/>
            <person name="Ng V."/>
            <person name="Grigoriev I.V."/>
            <person name="Spatafora J.W."/>
            <person name="Barlow D."/>
            <person name="Biffinger J."/>
            <person name="Kelley-Loughnane N."/>
            <person name="Varaljay V.A."/>
            <person name="Crookes-Goodson W.J."/>
        </authorList>
    </citation>
    <scope>NUCLEOTIDE SEQUENCE</scope>
    <source>
        <strain evidence="8">5307AH</strain>
    </source>
</reference>
<gene>
    <name evidence="8" type="ORF">DB88DRAFT_9665</name>
</gene>
<evidence type="ECO:0000256" key="3">
    <source>
        <dbReference type="ARBA" id="ARBA00023125"/>
    </source>
</evidence>
<protein>
    <recommendedName>
        <fullName evidence="7">Xylanolytic transcriptional activator regulatory domain-containing protein</fullName>
    </recommendedName>
</protein>
<dbReference type="InterPro" id="IPR051089">
    <property type="entry name" value="prtT"/>
</dbReference>
<dbReference type="CDD" id="cd12148">
    <property type="entry name" value="fungal_TF_MHR"/>
    <property type="match status" value="1"/>
</dbReference>
<evidence type="ECO:0000313" key="8">
    <source>
        <dbReference type="EMBL" id="KAK1927058.1"/>
    </source>
</evidence>
<keyword evidence="5" id="KW-0539">Nucleus</keyword>
<accession>A0AAD9FVY9</accession>
<organism evidence="8 9">
    <name type="scientific">Papiliotrema laurentii</name>
    <name type="common">Cryptococcus laurentii</name>
    <dbReference type="NCBI Taxonomy" id="5418"/>
    <lineage>
        <taxon>Eukaryota</taxon>
        <taxon>Fungi</taxon>
        <taxon>Dikarya</taxon>
        <taxon>Basidiomycota</taxon>
        <taxon>Agaricomycotina</taxon>
        <taxon>Tremellomycetes</taxon>
        <taxon>Tremellales</taxon>
        <taxon>Rhynchogastremaceae</taxon>
        <taxon>Papiliotrema</taxon>
    </lineage>
</organism>